<dbReference type="SMART" id="SM00448">
    <property type="entry name" value="REC"/>
    <property type="match status" value="1"/>
</dbReference>
<dbReference type="InterPro" id="IPR013767">
    <property type="entry name" value="PAS_fold"/>
</dbReference>
<dbReference type="PROSITE" id="PS50110">
    <property type="entry name" value="RESPONSE_REGULATORY"/>
    <property type="match status" value="1"/>
</dbReference>
<evidence type="ECO:0000256" key="2">
    <source>
        <dbReference type="ARBA" id="ARBA00012438"/>
    </source>
</evidence>
<dbReference type="GO" id="GO:0000155">
    <property type="term" value="F:phosphorelay sensor kinase activity"/>
    <property type="evidence" value="ECO:0007669"/>
    <property type="project" value="InterPro"/>
</dbReference>
<dbReference type="SMART" id="SM00091">
    <property type="entry name" value="PAS"/>
    <property type="match status" value="4"/>
</dbReference>
<dbReference type="InterPro" id="IPR013655">
    <property type="entry name" value="PAS_fold_3"/>
</dbReference>
<evidence type="ECO:0000259" key="7">
    <source>
        <dbReference type="PROSITE" id="PS50109"/>
    </source>
</evidence>
<feature type="modified residue" description="4-aspartylphosphate" evidence="6">
    <location>
        <position position="1017"/>
    </location>
</feature>
<name>A0A5B9QP79_9BACT</name>
<dbReference type="SMART" id="SM00086">
    <property type="entry name" value="PAC"/>
    <property type="match status" value="4"/>
</dbReference>
<dbReference type="SUPFAM" id="SSF52172">
    <property type="entry name" value="CheY-like"/>
    <property type="match status" value="1"/>
</dbReference>
<accession>A0A5B9QP79</accession>
<dbReference type="Pfam" id="PF02518">
    <property type="entry name" value="HATPase_c"/>
    <property type="match status" value="1"/>
</dbReference>
<dbReference type="RefSeq" id="WP_084427381.1">
    <property type="nucleotide sequence ID" value="NZ_CP042914.1"/>
</dbReference>
<dbReference type="Pfam" id="PF13188">
    <property type="entry name" value="PAS_8"/>
    <property type="match status" value="1"/>
</dbReference>
<feature type="domain" description="PAC" evidence="10">
    <location>
        <begin position="660"/>
        <end position="712"/>
    </location>
</feature>
<dbReference type="PANTHER" id="PTHR43047">
    <property type="entry name" value="TWO-COMPONENT HISTIDINE PROTEIN KINASE"/>
    <property type="match status" value="1"/>
</dbReference>
<dbReference type="PANTHER" id="PTHR43047:SF72">
    <property type="entry name" value="OSMOSENSING HISTIDINE PROTEIN KINASE SLN1"/>
    <property type="match status" value="1"/>
</dbReference>
<dbReference type="FunFam" id="3.30.565.10:FF:000006">
    <property type="entry name" value="Sensor histidine kinase WalK"/>
    <property type="match status" value="1"/>
</dbReference>
<reference evidence="11 12" key="1">
    <citation type="submission" date="2019-08" db="EMBL/GenBank/DDBJ databases">
        <title>Deep-cultivation of Planctomycetes and their phenomic and genomic characterization uncovers novel biology.</title>
        <authorList>
            <person name="Wiegand S."/>
            <person name="Jogler M."/>
            <person name="Boedeker C."/>
            <person name="Pinto D."/>
            <person name="Vollmers J."/>
            <person name="Rivas-Marin E."/>
            <person name="Kohn T."/>
            <person name="Peeters S.H."/>
            <person name="Heuer A."/>
            <person name="Rast P."/>
            <person name="Oberbeckmann S."/>
            <person name="Bunk B."/>
            <person name="Jeske O."/>
            <person name="Meyerdierks A."/>
            <person name="Storesund J.E."/>
            <person name="Kallscheuer N."/>
            <person name="Luecker S."/>
            <person name="Lage O.M."/>
            <person name="Pohl T."/>
            <person name="Merkel B.J."/>
            <person name="Hornburger P."/>
            <person name="Mueller R.-W."/>
            <person name="Bruemmer F."/>
            <person name="Labrenz M."/>
            <person name="Spormann A.M."/>
            <person name="Op den Camp H."/>
            <person name="Overmann J."/>
            <person name="Amann R."/>
            <person name="Jetten M.S.M."/>
            <person name="Mascher T."/>
            <person name="Medema M.H."/>
            <person name="Devos D.P."/>
            <person name="Kaster A.-K."/>
            <person name="Ovreas L."/>
            <person name="Rohde M."/>
            <person name="Galperin M.Y."/>
            <person name="Jogler C."/>
        </authorList>
    </citation>
    <scope>NUCLEOTIDE SEQUENCE [LARGE SCALE GENOMIC DNA]</scope>
    <source>
        <strain evidence="11 12">UC8</strain>
    </source>
</reference>
<dbReference type="InterPro" id="IPR004358">
    <property type="entry name" value="Sig_transdc_His_kin-like_C"/>
</dbReference>
<dbReference type="SUPFAM" id="SSF55785">
    <property type="entry name" value="PYP-like sensor domain (PAS domain)"/>
    <property type="match status" value="4"/>
</dbReference>
<dbReference type="CDD" id="cd00130">
    <property type="entry name" value="PAS"/>
    <property type="match status" value="3"/>
</dbReference>
<dbReference type="EC" id="2.7.13.3" evidence="2"/>
<feature type="domain" description="PAS" evidence="9">
    <location>
        <begin position="178"/>
        <end position="223"/>
    </location>
</feature>
<feature type="domain" description="PAS" evidence="9">
    <location>
        <begin position="584"/>
        <end position="644"/>
    </location>
</feature>
<keyword evidence="5 11" id="KW-0418">Kinase</keyword>
<dbReference type="InterPro" id="IPR013656">
    <property type="entry name" value="PAS_4"/>
</dbReference>
<dbReference type="InterPro" id="IPR003594">
    <property type="entry name" value="HATPase_dom"/>
</dbReference>
<dbReference type="Gene3D" id="3.30.450.20">
    <property type="entry name" value="PAS domain"/>
    <property type="match status" value="4"/>
</dbReference>
<evidence type="ECO:0000259" key="9">
    <source>
        <dbReference type="PROSITE" id="PS50112"/>
    </source>
</evidence>
<dbReference type="PROSITE" id="PS50109">
    <property type="entry name" value="HIS_KIN"/>
    <property type="match status" value="1"/>
</dbReference>
<evidence type="ECO:0000259" key="10">
    <source>
        <dbReference type="PROSITE" id="PS50113"/>
    </source>
</evidence>
<dbReference type="InterPro" id="IPR003018">
    <property type="entry name" value="GAF"/>
</dbReference>
<dbReference type="GO" id="GO:0006355">
    <property type="term" value="P:regulation of DNA-templated transcription"/>
    <property type="evidence" value="ECO:0007669"/>
    <property type="project" value="InterPro"/>
</dbReference>
<sequence>MEPSRQPHPDPISDPHRLATLRATKLLDSAPDAAFDRLTALASKLLKCPASVVTLVDQHRQFFKSCVGLPEPWASRRESPLSYSFCRQTVLCDAPLIVQDSHTDDRVRDNPAVSEFGVRAYAGMPIRARNGDTLGSLCVFDAVPRDWTETELEILHELTTSVESEIELVALASREREQDQLLRVIIEKSPLAISVIDHDARVHLWNNAAEALFGYSAEEVLDKPLPIVPAEKKQECQSVRHDLAGGKTFQGISTYRCRRDQSIVHVKLAAAPLQGFDGESGRSLLIFDDVSEQVLAAQQREQMLQQLQEESSLTNALLDQLPAGVIVAEAPSGQILSVNERAHELVGRKIVERVDPEALALYVGYHTDGRRYEPDEWPLARTLLHGESVSNEDILFETADGSLRRLLISSKLIEYGHENQARAITTFTDVTELKELEAARHRSEEQAKQILASSHDSIKILDLEGRLLSMNRVGQRLHEIEDVEALLGRPWTDFWQGADKSSAAQAIQAAAAGRSGRFRGVRPTGKSNIRKWWDVVVTPITGEDGRPEQLLAISRDVTESVHAEEEREALIKREIQARQDAELARERYRNLVDGLDVIVWEADAQTWEFNFVSERAEQILGYPIEQWLFNPDFWPGIIHPDDRDSSVTLCRTACQECRDHDFEYRAITRDGRTVWLRDIVYVVPDDAGRPHHLRGVMVDVTSKKELEQELRERAEQLSEMDARKNQFLAVLAHELRNPLAPIGNAAELLQLCNQDPQQVAEIADILQGQVSQLIHLIDDLMDVSRITRGKIKLQRETVSIADVLKTSISSVRPVCHKRDHTLDAEIEPASGLSIAGDHVRLAQVFTNILNNACKYTPTGGTIKLRCGVIDDVVEISIEDDGIGISPQDAEGIFEMFTQVESSITRSQGGLGIGLTLVKQLVEMHHGTVRLDQDYRGPGSRFVVRLPVVQREQPKRPAPNASPCSQSLNVVVIDDIPAVATLLVKLIQALGHEAHMAHSAHDGIEMARARRPDVVFSDICMPDKSGYEVAQTLRKMPELCNSRIIAMTGNGQPEDVQQAREAGFDRHMVKPASIQVLRQLFDEIIAARAS</sequence>
<dbReference type="Gene3D" id="3.30.565.10">
    <property type="entry name" value="Histidine kinase-like ATPase, C-terminal domain"/>
    <property type="match status" value="1"/>
</dbReference>
<feature type="domain" description="Response regulatory" evidence="8">
    <location>
        <begin position="968"/>
        <end position="1084"/>
    </location>
</feature>
<dbReference type="InterPro" id="IPR001789">
    <property type="entry name" value="Sig_transdc_resp-reg_receiver"/>
</dbReference>
<dbReference type="Pfam" id="PF00512">
    <property type="entry name" value="HisKA"/>
    <property type="match status" value="1"/>
</dbReference>
<dbReference type="GO" id="GO:0009927">
    <property type="term" value="F:histidine phosphotransfer kinase activity"/>
    <property type="evidence" value="ECO:0007669"/>
    <property type="project" value="TreeGrafter"/>
</dbReference>
<dbReference type="CDD" id="cd00082">
    <property type="entry name" value="HisKA"/>
    <property type="match status" value="1"/>
</dbReference>
<dbReference type="Pfam" id="PF00989">
    <property type="entry name" value="PAS"/>
    <property type="match status" value="1"/>
</dbReference>
<dbReference type="Gene3D" id="1.10.287.130">
    <property type="match status" value="1"/>
</dbReference>
<dbReference type="PROSITE" id="PS50112">
    <property type="entry name" value="PAS"/>
    <property type="match status" value="2"/>
</dbReference>
<dbReference type="GO" id="GO:0005886">
    <property type="term" value="C:plasma membrane"/>
    <property type="evidence" value="ECO:0007669"/>
    <property type="project" value="TreeGrafter"/>
</dbReference>
<dbReference type="SMART" id="SM00065">
    <property type="entry name" value="GAF"/>
    <property type="match status" value="1"/>
</dbReference>
<dbReference type="KEGG" id="rul:UC8_12690"/>
<protein>
    <recommendedName>
        <fullName evidence="2">histidine kinase</fullName>
        <ecNumber evidence="2">2.7.13.3</ecNumber>
    </recommendedName>
</protein>
<dbReference type="InterPro" id="IPR001610">
    <property type="entry name" value="PAC"/>
</dbReference>
<dbReference type="InterPro" id="IPR003661">
    <property type="entry name" value="HisK_dim/P_dom"/>
</dbReference>
<dbReference type="AlphaFoldDB" id="A0A5B9QP79"/>
<evidence type="ECO:0000313" key="12">
    <source>
        <dbReference type="Proteomes" id="UP000325286"/>
    </source>
</evidence>
<dbReference type="SUPFAM" id="SSF47384">
    <property type="entry name" value="Homodimeric domain of signal transducing histidine kinase"/>
    <property type="match status" value="1"/>
</dbReference>
<dbReference type="InterPro" id="IPR029016">
    <property type="entry name" value="GAF-like_dom_sf"/>
</dbReference>
<dbReference type="Gene3D" id="3.40.50.2300">
    <property type="match status" value="1"/>
</dbReference>
<evidence type="ECO:0000256" key="6">
    <source>
        <dbReference type="PROSITE-ProRule" id="PRU00169"/>
    </source>
</evidence>
<dbReference type="Pfam" id="PF00072">
    <property type="entry name" value="Response_reg"/>
    <property type="match status" value="1"/>
</dbReference>
<evidence type="ECO:0000256" key="1">
    <source>
        <dbReference type="ARBA" id="ARBA00000085"/>
    </source>
</evidence>
<keyword evidence="12" id="KW-1185">Reference proteome</keyword>
<dbReference type="PRINTS" id="PR00344">
    <property type="entry name" value="BCTRLSENSOR"/>
</dbReference>
<dbReference type="NCBIfam" id="TIGR00229">
    <property type="entry name" value="sensory_box"/>
    <property type="match status" value="3"/>
</dbReference>
<feature type="domain" description="PAC" evidence="10">
    <location>
        <begin position="514"/>
        <end position="569"/>
    </location>
</feature>
<evidence type="ECO:0000256" key="3">
    <source>
        <dbReference type="ARBA" id="ARBA00022553"/>
    </source>
</evidence>
<dbReference type="EMBL" id="CP042914">
    <property type="protein sequence ID" value="QEG39305.1"/>
    <property type="molecule type" value="Genomic_DNA"/>
</dbReference>
<dbReference type="SMART" id="SM00387">
    <property type="entry name" value="HATPase_c"/>
    <property type="match status" value="1"/>
</dbReference>
<dbReference type="InterPro" id="IPR036890">
    <property type="entry name" value="HATPase_C_sf"/>
</dbReference>
<dbReference type="InterPro" id="IPR000700">
    <property type="entry name" value="PAS-assoc_C"/>
</dbReference>
<dbReference type="InterPro" id="IPR005467">
    <property type="entry name" value="His_kinase_dom"/>
</dbReference>
<dbReference type="SUPFAM" id="SSF55781">
    <property type="entry name" value="GAF domain-like"/>
    <property type="match status" value="1"/>
</dbReference>
<dbReference type="Pfam" id="PF08447">
    <property type="entry name" value="PAS_3"/>
    <property type="match status" value="1"/>
</dbReference>
<dbReference type="PROSITE" id="PS50113">
    <property type="entry name" value="PAC"/>
    <property type="match status" value="2"/>
</dbReference>
<dbReference type="Pfam" id="PF08448">
    <property type="entry name" value="PAS_4"/>
    <property type="match status" value="1"/>
</dbReference>
<dbReference type="InterPro" id="IPR000014">
    <property type="entry name" value="PAS"/>
</dbReference>
<evidence type="ECO:0000256" key="5">
    <source>
        <dbReference type="ARBA" id="ARBA00022777"/>
    </source>
</evidence>
<comment type="catalytic activity">
    <reaction evidence="1">
        <text>ATP + protein L-histidine = ADP + protein N-phospho-L-histidine.</text>
        <dbReference type="EC" id="2.7.13.3"/>
    </reaction>
</comment>
<organism evidence="11 12">
    <name type="scientific">Roseimaritima ulvae</name>
    <dbReference type="NCBI Taxonomy" id="980254"/>
    <lineage>
        <taxon>Bacteria</taxon>
        <taxon>Pseudomonadati</taxon>
        <taxon>Planctomycetota</taxon>
        <taxon>Planctomycetia</taxon>
        <taxon>Pirellulales</taxon>
        <taxon>Pirellulaceae</taxon>
        <taxon>Roseimaritima</taxon>
    </lineage>
</organism>
<dbReference type="SMART" id="SM00388">
    <property type="entry name" value="HisKA"/>
    <property type="match status" value="1"/>
</dbReference>
<dbReference type="Gene3D" id="3.30.450.40">
    <property type="match status" value="1"/>
</dbReference>
<dbReference type="InterPro" id="IPR036097">
    <property type="entry name" value="HisK_dim/P_sf"/>
</dbReference>
<keyword evidence="3 6" id="KW-0597">Phosphoprotein</keyword>
<dbReference type="CDD" id="cd17580">
    <property type="entry name" value="REC_2_DhkD-like"/>
    <property type="match status" value="1"/>
</dbReference>
<dbReference type="SUPFAM" id="SSF55874">
    <property type="entry name" value="ATPase domain of HSP90 chaperone/DNA topoisomerase II/histidine kinase"/>
    <property type="match status" value="1"/>
</dbReference>
<keyword evidence="4 11" id="KW-0808">Transferase</keyword>
<dbReference type="OrthoDB" id="3272385at2"/>
<evidence type="ECO:0000256" key="4">
    <source>
        <dbReference type="ARBA" id="ARBA00022679"/>
    </source>
</evidence>
<dbReference type="InterPro" id="IPR011006">
    <property type="entry name" value="CheY-like_superfamily"/>
</dbReference>
<dbReference type="Proteomes" id="UP000325286">
    <property type="component" value="Chromosome"/>
</dbReference>
<evidence type="ECO:0000259" key="8">
    <source>
        <dbReference type="PROSITE" id="PS50110"/>
    </source>
</evidence>
<evidence type="ECO:0000313" key="11">
    <source>
        <dbReference type="EMBL" id="QEG39305.1"/>
    </source>
</evidence>
<proteinExistence type="predicted"/>
<dbReference type="Pfam" id="PF01590">
    <property type="entry name" value="GAF"/>
    <property type="match status" value="1"/>
</dbReference>
<gene>
    <name evidence="11" type="primary">luxQ_3</name>
    <name evidence="11" type="ORF">UC8_12690</name>
</gene>
<feature type="domain" description="Histidine kinase" evidence="7">
    <location>
        <begin position="730"/>
        <end position="949"/>
    </location>
</feature>
<dbReference type="InterPro" id="IPR035965">
    <property type="entry name" value="PAS-like_dom_sf"/>
</dbReference>